<evidence type="ECO:0000256" key="9">
    <source>
        <dbReference type="ARBA" id="ARBA00022989"/>
    </source>
</evidence>
<gene>
    <name evidence="16" type="primary">ftsX</name>
    <name evidence="16" type="ORF">SFSGTM_28720</name>
</gene>
<dbReference type="InterPro" id="IPR047590">
    <property type="entry name" value="FtsX_proteobact-type"/>
</dbReference>
<dbReference type="GO" id="GO:0005886">
    <property type="term" value="C:plasma membrane"/>
    <property type="evidence" value="ECO:0007669"/>
    <property type="project" value="UniProtKB-SubCell"/>
</dbReference>
<dbReference type="Pfam" id="PF02687">
    <property type="entry name" value="FtsX"/>
    <property type="match status" value="1"/>
</dbReference>
<name>A0A809RN14_9PROT</name>
<comment type="similarity">
    <text evidence="2 12">Belongs to the ABC-4 integral membrane protein family. FtsX subfamily.</text>
</comment>
<dbReference type="Gene3D" id="3.30.70.3040">
    <property type="match status" value="1"/>
</dbReference>
<keyword evidence="6 12" id="KW-0997">Cell inner membrane</keyword>
<comment type="subunit">
    <text evidence="3">Forms a membrane-associated complex with FtsE.</text>
</comment>
<evidence type="ECO:0000256" key="6">
    <source>
        <dbReference type="ARBA" id="ARBA00022519"/>
    </source>
</evidence>
<comment type="subcellular location">
    <subcellularLocation>
        <location evidence="1">Cell inner membrane</location>
        <topology evidence="1">Multi-pass membrane protein</topology>
    </subcellularLocation>
</comment>
<keyword evidence="8 13" id="KW-0812">Transmembrane</keyword>
<keyword evidence="5 12" id="KW-1003">Cell membrane</keyword>
<dbReference type="InterPro" id="IPR040690">
    <property type="entry name" value="FtsX_ECD"/>
</dbReference>
<evidence type="ECO:0000256" key="5">
    <source>
        <dbReference type="ARBA" id="ARBA00022475"/>
    </source>
</evidence>
<evidence type="ECO:0000259" key="14">
    <source>
        <dbReference type="Pfam" id="PF02687"/>
    </source>
</evidence>
<feature type="domain" description="ABC3 transporter permease C-terminal" evidence="14">
    <location>
        <begin position="174"/>
        <end position="291"/>
    </location>
</feature>
<dbReference type="AlphaFoldDB" id="A0A809RN14"/>
<keyword evidence="17" id="KW-1185">Reference proteome</keyword>
<keyword evidence="10 12" id="KW-0472">Membrane</keyword>
<dbReference type="RefSeq" id="WP_162085836.1">
    <property type="nucleotide sequence ID" value="NZ_AP021881.1"/>
</dbReference>
<evidence type="ECO:0000313" key="17">
    <source>
        <dbReference type="Proteomes" id="UP000463939"/>
    </source>
</evidence>
<evidence type="ECO:0000256" key="3">
    <source>
        <dbReference type="ARBA" id="ARBA00011160"/>
    </source>
</evidence>
<evidence type="ECO:0000256" key="2">
    <source>
        <dbReference type="ARBA" id="ARBA00007379"/>
    </source>
</evidence>
<evidence type="ECO:0000256" key="1">
    <source>
        <dbReference type="ARBA" id="ARBA00004429"/>
    </source>
</evidence>
<dbReference type="Proteomes" id="UP000463939">
    <property type="component" value="Chromosome"/>
</dbReference>
<dbReference type="InterPro" id="IPR003838">
    <property type="entry name" value="ABC3_permease_C"/>
</dbReference>
<keyword evidence="11 12" id="KW-0131">Cell cycle</keyword>
<evidence type="ECO:0000256" key="8">
    <source>
        <dbReference type="ARBA" id="ARBA00022692"/>
    </source>
</evidence>
<dbReference type="EMBL" id="AP021881">
    <property type="protein sequence ID" value="BBP02164.1"/>
    <property type="molecule type" value="Genomic_DNA"/>
</dbReference>
<evidence type="ECO:0000259" key="15">
    <source>
        <dbReference type="Pfam" id="PF18075"/>
    </source>
</evidence>
<evidence type="ECO:0000313" key="16">
    <source>
        <dbReference type="EMBL" id="BBP02164.1"/>
    </source>
</evidence>
<organism evidence="16 17">
    <name type="scientific">Sulfuriferula nivalis</name>
    <dbReference type="NCBI Taxonomy" id="2675298"/>
    <lineage>
        <taxon>Bacteria</taxon>
        <taxon>Pseudomonadati</taxon>
        <taxon>Pseudomonadota</taxon>
        <taxon>Betaproteobacteria</taxon>
        <taxon>Nitrosomonadales</taxon>
        <taxon>Sulfuricellaceae</taxon>
        <taxon>Sulfuriferula</taxon>
    </lineage>
</organism>
<comment type="function">
    <text evidence="12">Part of the ABC transporter FtsEX involved in cellular division.</text>
</comment>
<evidence type="ECO:0000256" key="12">
    <source>
        <dbReference type="PIRNR" id="PIRNR003097"/>
    </source>
</evidence>
<proteinExistence type="inferred from homology"/>
<protein>
    <recommendedName>
        <fullName evidence="4 12">Cell division protein FtsX</fullName>
    </recommendedName>
</protein>
<dbReference type="PIRSF" id="PIRSF003097">
    <property type="entry name" value="FtsX"/>
    <property type="match status" value="1"/>
</dbReference>
<evidence type="ECO:0000256" key="7">
    <source>
        <dbReference type="ARBA" id="ARBA00022618"/>
    </source>
</evidence>
<reference evidence="17" key="1">
    <citation type="submission" date="2019-11" db="EMBL/GenBank/DDBJ databases">
        <title>Isolation and characterization of a novel species in the genus Sulfuriferula.</title>
        <authorList>
            <person name="Mochizuki J."/>
            <person name="Kojima H."/>
            <person name="Fukui M."/>
        </authorList>
    </citation>
    <scope>NUCLEOTIDE SEQUENCE [LARGE SCALE GENOMIC DNA]</scope>
    <source>
        <strain evidence="17">SGTM</strain>
    </source>
</reference>
<dbReference type="GO" id="GO:0051301">
    <property type="term" value="P:cell division"/>
    <property type="evidence" value="ECO:0007669"/>
    <property type="project" value="UniProtKB-KW"/>
</dbReference>
<dbReference type="NCBIfam" id="TIGR00439">
    <property type="entry name" value="FtsX_Gneg"/>
    <property type="match status" value="1"/>
</dbReference>
<evidence type="ECO:0000256" key="11">
    <source>
        <dbReference type="ARBA" id="ARBA00023306"/>
    </source>
</evidence>
<feature type="domain" description="FtsX extracellular" evidence="15">
    <location>
        <begin position="62"/>
        <end position="151"/>
    </location>
</feature>
<feature type="transmembrane region" description="Helical" evidence="13">
    <location>
        <begin position="270"/>
        <end position="289"/>
    </location>
</feature>
<evidence type="ECO:0000256" key="13">
    <source>
        <dbReference type="SAM" id="Phobius"/>
    </source>
</evidence>
<feature type="transmembrane region" description="Helical" evidence="13">
    <location>
        <begin position="219"/>
        <end position="245"/>
    </location>
</feature>
<dbReference type="PANTHER" id="PTHR47755:SF1">
    <property type="entry name" value="CELL DIVISION PROTEIN FTSX"/>
    <property type="match status" value="1"/>
</dbReference>
<dbReference type="GO" id="GO:0032153">
    <property type="term" value="C:cell division site"/>
    <property type="evidence" value="ECO:0007669"/>
    <property type="project" value="TreeGrafter"/>
</dbReference>
<keyword evidence="7 12" id="KW-0132">Cell division</keyword>
<accession>A0A809RN14</accession>
<dbReference type="KEGG" id="sniv:SFSGTM_28720"/>
<dbReference type="Pfam" id="PF18075">
    <property type="entry name" value="FtsX_ECD"/>
    <property type="match status" value="1"/>
</dbReference>
<feature type="transmembrane region" description="Helical" evidence="13">
    <location>
        <begin position="171"/>
        <end position="191"/>
    </location>
</feature>
<dbReference type="PANTHER" id="PTHR47755">
    <property type="entry name" value="CELL DIVISION PROTEIN FTSX"/>
    <property type="match status" value="1"/>
</dbReference>
<keyword evidence="9 13" id="KW-1133">Transmembrane helix</keyword>
<sequence>MKTWLIHHRLAIMATLKQMWGTPLASLLTLFAIGITLSLPTGMLVILNNASEIAANLPNPNEISVYMDVHSNGAKLKAQLSALPNVAHVEFIPKQTALTQIGQQLNLGQLINELPQNPLPDAWIITPANNDIDSIKNLISQLEKLPDVNLVQSDHIWSQRLDALLKLGQNMLMLLAGILAFALIAITSNTIHLQISTRHAEIEVSQLIGATDRYIRRPFLYFGTIQGLLGGIIAWLIVFICIQLLTPQLVALGKLYDTHLLIHVLTPTDSLLLLALSAAMGWIGAYFAVSRSLANIRKFA</sequence>
<dbReference type="InterPro" id="IPR004513">
    <property type="entry name" value="FtsX"/>
</dbReference>
<evidence type="ECO:0000256" key="10">
    <source>
        <dbReference type="ARBA" id="ARBA00023136"/>
    </source>
</evidence>
<evidence type="ECO:0000256" key="4">
    <source>
        <dbReference type="ARBA" id="ARBA00021907"/>
    </source>
</evidence>